<gene>
    <name evidence="2" type="ORF">TL08_05995</name>
</gene>
<evidence type="ECO:0000313" key="3">
    <source>
        <dbReference type="Proteomes" id="UP000095210"/>
    </source>
</evidence>
<sequence>MVSRVLVKSLIIRANPVPTPPPDLLSGRAAAELADLVGEQQSAEFRPQPPAPGRRGPVLAVAVALSVILVVGVVGLVLFFSDDRRGQRTPVVTDEPYYASTEELVAEADLIVRGRIDATHRQTMDDLPEIRAEVTVLASVGDTVAVGDTIDVAYVIRGAAPSTADVAEGGEYVLLLKDWGDGRRTLVNSTQGSYTVAEGRAIAGQHNEVGLGGELLAELGLGE</sequence>
<dbReference type="EMBL" id="CP014859">
    <property type="protein sequence ID" value="AOS62024.1"/>
    <property type="molecule type" value="Genomic_DNA"/>
</dbReference>
<organism evidence="2 3">
    <name type="scientific">Actinoalloteichus hymeniacidonis</name>
    <dbReference type="NCBI Taxonomy" id="340345"/>
    <lineage>
        <taxon>Bacteria</taxon>
        <taxon>Bacillati</taxon>
        <taxon>Actinomycetota</taxon>
        <taxon>Actinomycetes</taxon>
        <taxon>Pseudonocardiales</taxon>
        <taxon>Pseudonocardiaceae</taxon>
        <taxon>Actinoalloteichus</taxon>
    </lineage>
</organism>
<reference evidence="3" key="1">
    <citation type="submission" date="2016-03" db="EMBL/GenBank/DDBJ databases">
        <title>Complete genome sequence of the type strain Actinoalloteichus hymeniacidonis DSM 45092.</title>
        <authorList>
            <person name="Schaffert L."/>
            <person name="Albersmeier A."/>
            <person name="Winkler A."/>
            <person name="Kalinowski J."/>
            <person name="Zotchev S."/>
            <person name="Ruckert C."/>
        </authorList>
    </citation>
    <scope>NUCLEOTIDE SEQUENCE [LARGE SCALE GENOMIC DNA]</scope>
    <source>
        <strain evidence="3">HPA177(T) (DSM 45092(T))</strain>
    </source>
</reference>
<dbReference type="KEGG" id="ahm:TL08_05995"/>
<evidence type="ECO:0000313" key="2">
    <source>
        <dbReference type="EMBL" id="AOS62024.1"/>
    </source>
</evidence>
<accession>A0AAC9MX87</accession>
<keyword evidence="3" id="KW-1185">Reference proteome</keyword>
<protein>
    <submittedName>
        <fullName evidence="2">Uncharacterized protein</fullName>
    </submittedName>
</protein>
<feature type="transmembrane region" description="Helical" evidence="1">
    <location>
        <begin position="58"/>
        <end position="80"/>
    </location>
</feature>
<proteinExistence type="predicted"/>
<keyword evidence="1" id="KW-1133">Transmembrane helix</keyword>
<keyword evidence="1" id="KW-0812">Transmembrane</keyword>
<keyword evidence="1" id="KW-0472">Membrane</keyword>
<dbReference type="AlphaFoldDB" id="A0AAC9MX87"/>
<evidence type="ECO:0000256" key="1">
    <source>
        <dbReference type="SAM" id="Phobius"/>
    </source>
</evidence>
<dbReference type="Proteomes" id="UP000095210">
    <property type="component" value="Chromosome"/>
</dbReference>
<name>A0AAC9MX87_9PSEU</name>